<feature type="region of interest" description="Disordered" evidence="2">
    <location>
        <begin position="1"/>
        <end position="23"/>
    </location>
</feature>
<proteinExistence type="predicted"/>
<keyword evidence="1" id="KW-0175">Coiled coil</keyword>
<evidence type="ECO:0000313" key="4">
    <source>
        <dbReference type="Proteomes" id="UP000219338"/>
    </source>
</evidence>
<reference evidence="4" key="1">
    <citation type="journal article" date="2017" name="Nat. Ecol. Evol.">
        <title>Genome expansion and lineage-specific genetic innovations in the forest pathogenic fungi Armillaria.</title>
        <authorList>
            <person name="Sipos G."/>
            <person name="Prasanna A.N."/>
            <person name="Walter M.C."/>
            <person name="O'Connor E."/>
            <person name="Balint B."/>
            <person name="Krizsan K."/>
            <person name="Kiss B."/>
            <person name="Hess J."/>
            <person name="Varga T."/>
            <person name="Slot J."/>
            <person name="Riley R."/>
            <person name="Boka B."/>
            <person name="Rigling D."/>
            <person name="Barry K."/>
            <person name="Lee J."/>
            <person name="Mihaltcheva S."/>
            <person name="LaButti K."/>
            <person name="Lipzen A."/>
            <person name="Waldron R."/>
            <person name="Moloney N.M."/>
            <person name="Sperisen C."/>
            <person name="Kredics L."/>
            <person name="Vagvoelgyi C."/>
            <person name="Patrignani A."/>
            <person name="Fitzpatrick D."/>
            <person name="Nagy I."/>
            <person name="Doyle S."/>
            <person name="Anderson J.B."/>
            <person name="Grigoriev I.V."/>
            <person name="Gueldener U."/>
            <person name="Muensterkoetter M."/>
            <person name="Nagy L.G."/>
        </authorList>
    </citation>
    <scope>NUCLEOTIDE SEQUENCE [LARGE SCALE GENOMIC DNA]</scope>
    <source>
        <strain evidence="4">C18/9</strain>
    </source>
</reference>
<feature type="coiled-coil region" evidence="1">
    <location>
        <begin position="232"/>
        <end position="282"/>
    </location>
</feature>
<evidence type="ECO:0000256" key="2">
    <source>
        <dbReference type="SAM" id="MobiDB-lite"/>
    </source>
</evidence>
<gene>
    <name evidence="3" type="ORF">ARMOST_13138</name>
</gene>
<evidence type="ECO:0000256" key="1">
    <source>
        <dbReference type="SAM" id="Coils"/>
    </source>
</evidence>
<dbReference type="EMBL" id="FUEG01000011">
    <property type="protein sequence ID" value="SJL09757.1"/>
    <property type="molecule type" value="Genomic_DNA"/>
</dbReference>
<dbReference type="AlphaFoldDB" id="A0A284RLV8"/>
<accession>A0A284RLV8</accession>
<feature type="region of interest" description="Disordered" evidence="2">
    <location>
        <begin position="290"/>
        <end position="310"/>
    </location>
</feature>
<sequence length="462" mass="51953">MPRRRRDSESDTALSTESSSLPVSRDGFFYDGHGLFVEVDSNRHYREDSDSLYALLTHVDPPPVYTKSGTLAKRQPPPFKDRPGHFYRAQLVHYDLKPVTVKKAAKGLLLSAFDQDNTLAVPNNILRLEADLKAKFEQKDKVTEAGGNKKAVSDSFVRNKKLKQAPDQELFEEIMALGPDVALPNPDTITVEEVLEEVVKMSNDRVAATLSTSVDPEEVLDIITDIMDRYKIKTKTSEEDREEEEILQARREIADQVADLPEQQLTNVIRDLMEDSETLEELLKLEGARSQLEMRDSASHQSSSKAKTKHIRNDAAIQVAGKYAIIAPKVEKEYPVQVRGASYKMTLKLCASKKTSQLWGKFDFGIFEGILRSNGPVSLRADEAVSFSWRARETGEGEITGDEDSFDVARIVFLSGGKLKGTIHSDLGRFDFVGTRDDNNTKAVPTNSAEEWKEEWKTLVRW</sequence>
<protein>
    <submittedName>
        <fullName evidence="3">Uncharacterized protein</fullName>
    </submittedName>
</protein>
<dbReference type="Proteomes" id="UP000219338">
    <property type="component" value="Unassembled WGS sequence"/>
</dbReference>
<feature type="compositionally biased region" description="Polar residues" evidence="2">
    <location>
        <begin position="11"/>
        <end position="22"/>
    </location>
</feature>
<name>A0A284RLV8_ARMOS</name>
<keyword evidence="4" id="KW-1185">Reference proteome</keyword>
<dbReference type="OrthoDB" id="4121058at2759"/>
<organism evidence="3 4">
    <name type="scientific">Armillaria ostoyae</name>
    <name type="common">Armillaria root rot fungus</name>
    <dbReference type="NCBI Taxonomy" id="47428"/>
    <lineage>
        <taxon>Eukaryota</taxon>
        <taxon>Fungi</taxon>
        <taxon>Dikarya</taxon>
        <taxon>Basidiomycota</taxon>
        <taxon>Agaricomycotina</taxon>
        <taxon>Agaricomycetes</taxon>
        <taxon>Agaricomycetidae</taxon>
        <taxon>Agaricales</taxon>
        <taxon>Marasmiineae</taxon>
        <taxon>Physalacriaceae</taxon>
        <taxon>Armillaria</taxon>
    </lineage>
</organism>
<evidence type="ECO:0000313" key="3">
    <source>
        <dbReference type="EMBL" id="SJL09757.1"/>
    </source>
</evidence>